<keyword evidence="8 9" id="KW-0472">Membrane</keyword>
<dbReference type="InterPro" id="IPR027005">
    <property type="entry name" value="PMT-like"/>
</dbReference>
<feature type="domain" description="ArnT-like N-terminal" evidence="10">
    <location>
        <begin position="5"/>
        <end position="108"/>
    </location>
</feature>
<evidence type="ECO:0000256" key="7">
    <source>
        <dbReference type="ARBA" id="ARBA00022989"/>
    </source>
</evidence>
<dbReference type="Proteomes" id="UP000029725">
    <property type="component" value="Unassembled WGS sequence"/>
</dbReference>
<comment type="subcellular location">
    <subcellularLocation>
        <location evidence="1">Endomembrane system</location>
        <topology evidence="1">Multi-pass membrane protein</topology>
    </subcellularLocation>
</comment>
<evidence type="ECO:0000256" key="4">
    <source>
        <dbReference type="ARBA" id="ARBA00022676"/>
    </source>
</evidence>
<evidence type="ECO:0000256" key="9">
    <source>
        <dbReference type="SAM" id="Phobius"/>
    </source>
</evidence>
<dbReference type="GO" id="GO:0005783">
    <property type="term" value="C:endoplasmic reticulum"/>
    <property type="evidence" value="ECO:0007669"/>
    <property type="project" value="TreeGrafter"/>
</dbReference>
<comment type="pathway">
    <text evidence="2">Protein modification; protein glycosylation.</text>
</comment>
<keyword evidence="6 9" id="KW-0812">Transmembrane</keyword>
<dbReference type="UniPathway" id="UPA00378"/>
<gene>
    <name evidence="11" type="ORF">DI09_218p20</name>
</gene>
<protein>
    <submittedName>
        <fullName evidence="11">Dolichyl-phosphate-mannose-protein mannosyltransferase 2</fullName>
    </submittedName>
</protein>
<evidence type="ECO:0000256" key="1">
    <source>
        <dbReference type="ARBA" id="ARBA00004127"/>
    </source>
</evidence>
<feature type="transmembrane region" description="Helical" evidence="9">
    <location>
        <begin position="63"/>
        <end position="85"/>
    </location>
</feature>
<evidence type="ECO:0000259" key="10">
    <source>
        <dbReference type="Pfam" id="PF02366"/>
    </source>
</evidence>
<organism evidence="11 12">
    <name type="scientific">Mitosporidium daphniae</name>
    <dbReference type="NCBI Taxonomy" id="1485682"/>
    <lineage>
        <taxon>Eukaryota</taxon>
        <taxon>Fungi</taxon>
        <taxon>Fungi incertae sedis</taxon>
        <taxon>Microsporidia</taxon>
        <taxon>Mitosporidium</taxon>
    </lineage>
</organism>
<dbReference type="PANTHER" id="PTHR10050">
    <property type="entry name" value="DOLICHYL-PHOSPHATE-MANNOSE--PROTEIN MANNOSYLTRANSFERASE"/>
    <property type="match status" value="1"/>
</dbReference>
<evidence type="ECO:0000256" key="5">
    <source>
        <dbReference type="ARBA" id="ARBA00022679"/>
    </source>
</evidence>
<evidence type="ECO:0000256" key="6">
    <source>
        <dbReference type="ARBA" id="ARBA00022692"/>
    </source>
</evidence>
<dbReference type="GO" id="GO:0016020">
    <property type="term" value="C:membrane"/>
    <property type="evidence" value="ECO:0007669"/>
    <property type="project" value="InterPro"/>
</dbReference>
<dbReference type="GO" id="GO:0004169">
    <property type="term" value="F:dolichyl-phosphate-mannose-protein mannosyltransferase activity"/>
    <property type="evidence" value="ECO:0007669"/>
    <property type="project" value="TreeGrafter"/>
</dbReference>
<keyword evidence="5 11" id="KW-0808">Transferase</keyword>
<comment type="caution">
    <text evidence="11">The sequence shown here is derived from an EMBL/GenBank/DDBJ whole genome shotgun (WGS) entry which is preliminary data.</text>
</comment>
<dbReference type="OrthoDB" id="292747at2759"/>
<dbReference type="RefSeq" id="XP_013238498.1">
    <property type="nucleotide sequence ID" value="XM_013383044.1"/>
</dbReference>
<reference evidence="11 12" key="1">
    <citation type="submission" date="2014-04" db="EMBL/GenBank/DDBJ databases">
        <title>A new species of microsporidia sheds light on the evolution of extreme parasitism.</title>
        <authorList>
            <person name="Haag K.L."/>
            <person name="James T.Y."/>
            <person name="Larsson R."/>
            <person name="Schaer T.M."/>
            <person name="Refardt D."/>
            <person name="Pombert J.-F."/>
            <person name="Ebert D."/>
        </authorList>
    </citation>
    <scope>NUCLEOTIDE SEQUENCE [LARGE SCALE GENOMIC DNA]</scope>
    <source>
        <strain evidence="11 12">UGP3</strain>
        <tissue evidence="11">Spores</tissue>
    </source>
</reference>
<dbReference type="HOGENOM" id="CLU_2158996_0_0_1"/>
<dbReference type="EMBL" id="JMKJ01000131">
    <property type="protein sequence ID" value="KGG52062.1"/>
    <property type="molecule type" value="Genomic_DNA"/>
</dbReference>
<dbReference type="VEuPathDB" id="MicrosporidiaDB:DI09_218p20"/>
<dbReference type="PANTHER" id="PTHR10050:SF46">
    <property type="entry name" value="PROTEIN O-MANNOSYL-TRANSFERASE 2"/>
    <property type="match status" value="1"/>
</dbReference>
<proteinExistence type="inferred from homology"/>
<evidence type="ECO:0000313" key="12">
    <source>
        <dbReference type="Proteomes" id="UP000029725"/>
    </source>
</evidence>
<dbReference type="AlphaFoldDB" id="A0A098VST7"/>
<dbReference type="GeneID" id="25259053"/>
<comment type="similarity">
    <text evidence="3">Belongs to the glycosyltransferase 39 family.</text>
</comment>
<evidence type="ECO:0000256" key="3">
    <source>
        <dbReference type="ARBA" id="ARBA00007222"/>
    </source>
</evidence>
<keyword evidence="4 11" id="KW-0328">Glycosyltransferase</keyword>
<sequence length="111" mass="12612">MDPRWDEAHFGKFGSYYLNHTFYTDVHPPLGKMFIGFAGYLSKYNGSYTFPSGEHYPPHVNYISMRICIATLGALAIPLVFMSCINMNMDKWTSVFVATCLLFGVCFISDN</sequence>
<evidence type="ECO:0000256" key="2">
    <source>
        <dbReference type="ARBA" id="ARBA00004922"/>
    </source>
</evidence>
<keyword evidence="12" id="KW-1185">Reference proteome</keyword>
<feature type="transmembrane region" description="Helical" evidence="9">
    <location>
        <begin position="92"/>
        <end position="110"/>
    </location>
</feature>
<evidence type="ECO:0000313" key="11">
    <source>
        <dbReference type="EMBL" id="KGG52062.1"/>
    </source>
</evidence>
<dbReference type="Pfam" id="PF02366">
    <property type="entry name" value="PMT"/>
    <property type="match status" value="1"/>
</dbReference>
<name>A0A098VST7_9MICR</name>
<dbReference type="InterPro" id="IPR003342">
    <property type="entry name" value="ArnT-like_N"/>
</dbReference>
<keyword evidence="7 9" id="KW-1133">Transmembrane helix</keyword>
<accession>A0A098VST7</accession>
<evidence type="ECO:0000256" key="8">
    <source>
        <dbReference type="ARBA" id="ARBA00023136"/>
    </source>
</evidence>